<sequence>MKFENQGFSHTTGGDEGDTYLGNKPQGFIRSKKDNPLLPELQVKEDLFDIVDRDATLWVDCDGIPYKTASSVEEDYIKVTLKTQEDGVDEKLTFKGTFEFKNKTEFKGRAKGQNISAGSILSDKNIEREVNGLTPFTLDDFNIEDCKRLKYEDGVTIDNIKFDNSLDVCKYFIDKWLEACLVQTRLKKIKLVIGSGITHRHSVLVPHQYKSERSESRPLLLTEARQYLLDKYDTVIAPELFEADEVVDAVAAKAYDHARKTGSKIKVVKACNDKDARSKRGILFDWNKSFHFDNPQCWHIPAFGEGVGHIVLKKGEIKGGGSLFFAYQLLIQDSADEYSPRKYLPKDFEHFGKGYGDTAFYKDFAPLGTSKDVFQKVVDKYFEWFPYGLQYKAWDGTEVDEDTLSYLQKHFQLAWMLEGRNDKTTVMDILDEFEVDYEKLIGNNKHSAPVKTYCGNEGHIKELSTLIQSIISEDMKGCKQLKSTEKNEVFDKIKSKLESIDFECHYEYVQHEKNLEK</sequence>
<name>A0AA96KSM0_9CAUD</name>
<feature type="compositionally biased region" description="Polar residues" evidence="1">
    <location>
        <begin position="1"/>
        <end position="12"/>
    </location>
</feature>
<evidence type="ECO:0000313" key="2">
    <source>
        <dbReference type="EMBL" id="WNO47542.1"/>
    </source>
</evidence>
<reference evidence="2" key="1">
    <citation type="submission" date="2023-08" db="EMBL/GenBank/DDBJ databases">
        <authorList>
            <person name="Nazir A."/>
        </authorList>
    </citation>
    <scope>NUCLEOTIDE SEQUENCE</scope>
</reference>
<organism evidence="2">
    <name type="scientific">Staphylococcus phage vB_VibM_10AMN12</name>
    <dbReference type="NCBI Taxonomy" id="3076785"/>
    <lineage>
        <taxon>Viruses</taxon>
        <taxon>Duplodnaviria</taxon>
        <taxon>Heunggongvirae</taxon>
        <taxon>Uroviricota</taxon>
        <taxon>Caudoviricetes</taxon>
    </lineage>
</organism>
<protein>
    <submittedName>
        <fullName evidence="2">Uncharacterized protein</fullName>
    </submittedName>
</protein>
<accession>A0AA96KSM0</accession>
<proteinExistence type="predicted"/>
<evidence type="ECO:0000256" key="1">
    <source>
        <dbReference type="SAM" id="MobiDB-lite"/>
    </source>
</evidence>
<dbReference type="EMBL" id="OR481006">
    <property type="protein sequence ID" value="WNO47542.1"/>
    <property type="molecule type" value="Genomic_DNA"/>
</dbReference>
<feature type="region of interest" description="Disordered" evidence="1">
    <location>
        <begin position="1"/>
        <end position="26"/>
    </location>
</feature>